<evidence type="ECO:0000259" key="1">
    <source>
        <dbReference type="PROSITE" id="PS50191"/>
    </source>
</evidence>
<feature type="domain" description="CRAL-TRIO" evidence="1">
    <location>
        <begin position="81"/>
        <end position="244"/>
    </location>
</feature>
<dbReference type="PROSITE" id="PS50191">
    <property type="entry name" value="CRAL_TRIO"/>
    <property type="match status" value="1"/>
</dbReference>
<reference evidence="3" key="1">
    <citation type="submission" date="2025-08" db="UniProtKB">
        <authorList>
            <consortium name="RefSeq"/>
        </authorList>
    </citation>
    <scope>IDENTIFICATION</scope>
    <source>
        <tissue evidence="3">Silk gland</tissue>
    </source>
</reference>
<protein>
    <submittedName>
        <fullName evidence="3">Clavesin-1-like</fullName>
    </submittedName>
</protein>
<dbReference type="RefSeq" id="XP_028026815.1">
    <property type="nucleotide sequence ID" value="XM_028171014.1"/>
</dbReference>
<dbReference type="GeneID" id="114240465"/>
<name>A0A6J2JBD9_BOMMA</name>
<dbReference type="InterPro" id="IPR001251">
    <property type="entry name" value="CRAL-TRIO_dom"/>
</dbReference>
<dbReference type="CDD" id="cd00170">
    <property type="entry name" value="SEC14"/>
    <property type="match status" value="1"/>
</dbReference>
<dbReference type="Gene3D" id="3.40.525.10">
    <property type="entry name" value="CRAL-TRIO lipid binding domain"/>
    <property type="match status" value="1"/>
</dbReference>
<dbReference type="GO" id="GO:1902936">
    <property type="term" value="F:phosphatidylinositol bisphosphate binding"/>
    <property type="evidence" value="ECO:0007669"/>
    <property type="project" value="TreeGrafter"/>
</dbReference>
<gene>
    <name evidence="3" type="primary">LOC114240465</name>
</gene>
<keyword evidence="2" id="KW-1185">Reference proteome</keyword>
<dbReference type="PANTHER" id="PTHR10174">
    <property type="entry name" value="ALPHA-TOCOPHEROL TRANSFER PROTEIN-RELATED"/>
    <property type="match status" value="1"/>
</dbReference>
<organism evidence="2 3">
    <name type="scientific">Bombyx mandarina</name>
    <name type="common">Wild silk moth</name>
    <name type="synonym">Wild silkworm</name>
    <dbReference type="NCBI Taxonomy" id="7092"/>
    <lineage>
        <taxon>Eukaryota</taxon>
        <taxon>Metazoa</taxon>
        <taxon>Ecdysozoa</taxon>
        <taxon>Arthropoda</taxon>
        <taxon>Hexapoda</taxon>
        <taxon>Insecta</taxon>
        <taxon>Pterygota</taxon>
        <taxon>Neoptera</taxon>
        <taxon>Endopterygota</taxon>
        <taxon>Lepidoptera</taxon>
        <taxon>Glossata</taxon>
        <taxon>Ditrysia</taxon>
        <taxon>Bombycoidea</taxon>
        <taxon>Bombycidae</taxon>
        <taxon>Bombycinae</taxon>
        <taxon>Bombyx</taxon>
    </lineage>
</organism>
<sequence>MAVKPMSIQKEYEKHPDITPEDIKNLREWLNNQPHLPGDLISDVDLLIAYHCCEKSMEVSKQVIDLHYTLKSLIFSDRLFNKKVEFSLDIALFYQIPVFTTSGYRAIYLRLLDFSPKNFFLDQLVKSFVLIYDLWQYEEGTWPGFVVIIDLDGVVLGHLSRLDLMMLKKLLYFVQECMLIKLKEVNFINAPSFMDKLMLMLKPFLNKPLLEIIRIHSVGSEKIYETIPKKYFPIESGGEFKDMNTIKEELCQRLKANQDYFIRENKRKVNESLRPGGKAVAVESLFGIQGSFKKLDID</sequence>
<dbReference type="AlphaFoldDB" id="A0A6J2JBD9"/>
<dbReference type="KEGG" id="bman:114240465"/>
<dbReference type="SUPFAM" id="SSF52087">
    <property type="entry name" value="CRAL/TRIO domain"/>
    <property type="match status" value="1"/>
</dbReference>
<dbReference type="OrthoDB" id="6432525at2759"/>
<dbReference type="InterPro" id="IPR036865">
    <property type="entry name" value="CRAL-TRIO_dom_sf"/>
</dbReference>
<dbReference type="Pfam" id="PF00650">
    <property type="entry name" value="CRAL_TRIO"/>
    <property type="match status" value="1"/>
</dbReference>
<dbReference type="Proteomes" id="UP000504629">
    <property type="component" value="Unplaced"/>
</dbReference>
<dbReference type="PANTHER" id="PTHR10174:SF213">
    <property type="entry name" value="CRAL-TRIO DOMAIN-CONTAINING PROTEIN"/>
    <property type="match status" value="1"/>
</dbReference>
<evidence type="ECO:0000313" key="2">
    <source>
        <dbReference type="Proteomes" id="UP000504629"/>
    </source>
</evidence>
<accession>A0A6J2JBD9</accession>
<dbReference type="GO" id="GO:0016020">
    <property type="term" value="C:membrane"/>
    <property type="evidence" value="ECO:0007669"/>
    <property type="project" value="TreeGrafter"/>
</dbReference>
<evidence type="ECO:0000313" key="3">
    <source>
        <dbReference type="RefSeq" id="XP_028026815.1"/>
    </source>
</evidence>
<proteinExistence type="predicted"/>